<reference evidence="1 2" key="1">
    <citation type="submission" date="2022-07" db="EMBL/GenBank/DDBJ databases">
        <title>Methylomonas rivi sp. nov., Methylomonas rosea sp. nov., Methylomonas aureus sp. nov. and Methylomonas subterranea sp. nov., four novel methanotrophs isolated from a freshwater creek and the deep terrestrial subsurface.</title>
        <authorList>
            <person name="Abin C."/>
            <person name="Sankaranarayanan K."/>
            <person name="Garner C."/>
            <person name="Sindelar R."/>
            <person name="Kotary K."/>
            <person name="Garner R."/>
            <person name="Barclay S."/>
            <person name="Lawson P."/>
            <person name="Krumholz L."/>
        </authorList>
    </citation>
    <scope>NUCLEOTIDE SEQUENCE [LARGE SCALE GENOMIC DNA]</scope>
    <source>
        <strain evidence="1 2">WSC-6</strain>
    </source>
</reference>
<comment type="caution">
    <text evidence="1">The sequence shown here is derived from an EMBL/GenBank/DDBJ whole genome shotgun (WGS) entry which is preliminary data.</text>
</comment>
<name>A0ABT1U8K9_9GAMM</name>
<accession>A0ABT1U8K9</accession>
<dbReference type="PANTHER" id="PTHR31367:SF5">
    <property type="entry name" value="CYTOSOLIC 5'-NUCLEOTIDASE 1A"/>
    <property type="match status" value="1"/>
</dbReference>
<dbReference type="Proteomes" id="UP001524586">
    <property type="component" value="Unassembled WGS sequence"/>
</dbReference>
<proteinExistence type="predicted"/>
<keyword evidence="2" id="KW-1185">Reference proteome</keyword>
<dbReference type="EMBL" id="JANIBK010000134">
    <property type="protein sequence ID" value="MCQ8130193.1"/>
    <property type="molecule type" value="Genomic_DNA"/>
</dbReference>
<dbReference type="InterPro" id="IPR010394">
    <property type="entry name" value="5-nucleotidase"/>
</dbReference>
<sequence>MALDLSDTLVIGVTSTALFDLSEADAVFRSKYAEDKDTAIQHYREYMLAKENLPLSDGTGMPLVKALLDLNRYQTPGEPPLIEVVVMSRNSPETGVRVFNNIRDRKMPISRHAFTGGESVVDYLDAYDVDLFLTTNITDAQKVIDGKTCAAAIVKNPPIDLGEIPEGQVRIAFDGDAVLFDDSSEIVYKAEGLGSFQTNEDKNQDVPMPEGPYAALLKKLSRLQDRLPFSVEFSPVRIAIVTARNAPAEMRVIKTLRHWGVYVDEVFFLGGLEKSKVLRAFRPHIFFDDQDLHLEEASKYVPSGKVPHASDSPLNKK</sequence>
<dbReference type="PANTHER" id="PTHR31367">
    <property type="entry name" value="CYTOSOLIC 5'-NUCLEOTIDASE 1 FAMILY MEMBER"/>
    <property type="match status" value="1"/>
</dbReference>
<evidence type="ECO:0000313" key="1">
    <source>
        <dbReference type="EMBL" id="MCQ8130193.1"/>
    </source>
</evidence>
<gene>
    <name evidence="1" type="ORF">NP596_17175</name>
</gene>
<protein>
    <submittedName>
        <fullName evidence="1">5'-nucleotidase</fullName>
    </submittedName>
</protein>
<organism evidence="1 2">
    <name type="scientific">Methylomonas rivi</name>
    <dbReference type="NCBI Taxonomy" id="2952226"/>
    <lineage>
        <taxon>Bacteria</taxon>
        <taxon>Pseudomonadati</taxon>
        <taxon>Pseudomonadota</taxon>
        <taxon>Gammaproteobacteria</taxon>
        <taxon>Methylococcales</taxon>
        <taxon>Methylococcaceae</taxon>
        <taxon>Methylomonas</taxon>
    </lineage>
</organism>
<evidence type="ECO:0000313" key="2">
    <source>
        <dbReference type="Proteomes" id="UP001524586"/>
    </source>
</evidence>
<dbReference type="RefSeq" id="WP_256616617.1">
    <property type="nucleotide sequence ID" value="NZ_JANIBK010000134.1"/>
</dbReference>
<dbReference type="Pfam" id="PF06189">
    <property type="entry name" value="5-nucleotidase"/>
    <property type="match status" value="1"/>
</dbReference>